<keyword evidence="2" id="KW-1185">Reference proteome</keyword>
<gene>
    <name evidence="1" type="ORF">AVEN_222747_1</name>
</gene>
<reference evidence="1 2" key="1">
    <citation type="journal article" date="2019" name="Sci. Rep.">
        <title>Orb-weaving spider Araneus ventricosus genome elucidates the spidroin gene catalogue.</title>
        <authorList>
            <person name="Kono N."/>
            <person name="Nakamura H."/>
            <person name="Ohtoshi R."/>
            <person name="Moran D.A.P."/>
            <person name="Shinohara A."/>
            <person name="Yoshida Y."/>
            <person name="Fujiwara M."/>
            <person name="Mori M."/>
            <person name="Tomita M."/>
            <person name="Arakawa K."/>
        </authorList>
    </citation>
    <scope>NUCLEOTIDE SEQUENCE [LARGE SCALE GENOMIC DNA]</scope>
</reference>
<evidence type="ECO:0000313" key="1">
    <source>
        <dbReference type="EMBL" id="GBL85282.1"/>
    </source>
</evidence>
<comment type="caution">
    <text evidence="1">The sequence shown here is derived from an EMBL/GenBank/DDBJ whole genome shotgun (WGS) entry which is preliminary data.</text>
</comment>
<name>A0A4Y2AYW2_ARAVE</name>
<proteinExistence type="predicted"/>
<organism evidence="1 2">
    <name type="scientific">Araneus ventricosus</name>
    <name type="common">Orbweaver spider</name>
    <name type="synonym">Epeira ventricosa</name>
    <dbReference type="NCBI Taxonomy" id="182803"/>
    <lineage>
        <taxon>Eukaryota</taxon>
        <taxon>Metazoa</taxon>
        <taxon>Ecdysozoa</taxon>
        <taxon>Arthropoda</taxon>
        <taxon>Chelicerata</taxon>
        <taxon>Arachnida</taxon>
        <taxon>Araneae</taxon>
        <taxon>Araneomorphae</taxon>
        <taxon>Entelegynae</taxon>
        <taxon>Araneoidea</taxon>
        <taxon>Araneidae</taxon>
        <taxon>Araneus</taxon>
    </lineage>
</organism>
<dbReference type="EMBL" id="BGPR01000042">
    <property type="protein sequence ID" value="GBL85282.1"/>
    <property type="molecule type" value="Genomic_DNA"/>
</dbReference>
<protein>
    <submittedName>
        <fullName evidence="1">Uncharacterized protein</fullName>
    </submittedName>
</protein>
<dbReference type="AlphaFoldDB" id="A0A4Y2AYW2"/>
<dbReference type="Proteomes" id="UP000499080">
    <property type="component" value="Unassembled WGS sequence"/>
</dbReference>
<evidence type="ECO:0000313" key="2">
    <source>
        <dbReference type="Proteomes" id="UP000499080"/>
    </source>
</evidence>
<accession>A0A4Y2AYW2</accession>
<sequence>MFVFTDNAGGARMKAHYTYVCRIQEVNGGEYDMTDLRATKLAKSKFDSVVNYQLVISESLLKPILLDRIFEADCRKELFVFQVV</sequence>